<protein>
    <submittedName>
        <fullName evidence="1">Delta(1)-pyrroline-2-carboxylate reductase family protein</fullName>
    </submittedName>
</protein>
<dbReference type="Pfam" id="PF02423">
    <property type="entry name" value="OCD_Mu_crystall"/>
    <property type="match status" value="1"/>
</dbReference>
<proteinExistence type="predicted"/>
<dbReference type="PANTHER" id="PTHR13812:SF19">
    <property type="entry name" value="KETIMINE REDUCTASE MU-CRYSTALLIN"/>
    <property type="match status" value="1"/>
</dbReference>
<sequence length="297" mass="31600">MKHYSATQTAELLPFAALVDRLALTVQDYANGDIICPERAVVGAPKGTGLLMAMPCASADILVTKLLTICPDNAGTTRPTIQGQVTCADARTGDLLFSLDGPTVTMRRTAGISMLGIRLLARNPTKKVLLIGTGAQASAHCAAFASLHPQTTVMVRGRTSDRTKDFCERHKTLPLDLHPAHPDDKNFDVVITVTPSRHCLYDEQPTPDCLIIGVGAFRPDMIEVGPRVVHASRLYVDDPIGAPSEAGDLIQAGVDWSCVHSLASAMHTPPPTGQAIFFKSVGCAAWDLAACRVVAPD</sequence>
<gene>
    <name evidence="1" type="ORF">NKW50_09165</name>
</gene>
<dbReference type="PIRSF" id="PIRSF001439">
    <property type="entry name" value="CryM"/>
    <property type="match status" value="1"/>
</dbReference>
<organism evidence="1 2">
    <name type="scientific">Acetobacter lambici</name>
    <dbReference type="NCBI Taxonomy" id="1332824"/>
    <lineage>
        <taxon>Bacteria</taxon>
        <taxon>Pseudomonadati</taxon>
        <taxon>Pseudomonadota</taxon>
        <taxon>Alphaproteobacteria</taxon>
        <taxon>Acetobacterales</taxon>
        <taxon>Acetobacteraceae</taxon>
        <taxon>Acetobacter</taxon>
    </lineage>
</organism>
<dbReference type="NCBIfam" id="NF005603">
    <property type="entry name" value="PRK07340.1"/>
    <property type="match status" value="1"/>
</dbReference>
<dbReference type="EMBL" id="JAMYZZ010000014">
    <property type="protein sequence ID" value="MCP1258757.1"/>
    <property type="molecule type" value="Genomic_DNA"/>
</dbReference>
<keyword evidence="2" id="KW-1185">Reference proteome</keyword>
<dbReference type="RefSeq" id="WP_165991887.1">
    <property type="nucleotide sequence ID" value="NZ_JAMYZY010000013.1"/>
</dbReference>
<dbReference type="SUPFAM" id="SSF51735">
    <property type="entry name" value="NAD(P)-binding Rossmann-fold domains"/>
    <property type="match status" value="1"/>
</dbReference>
<evidence type="ECO:0000313" key="2">
    <source>
        <dbReference type="Proteomes" id="UP001523528"/>
    </source>
</evidence>
<evidence type="ECO:0000313" key="1">
    <source>
        <dbReference type="EMBL" id="MCP1258757.1"/>
    </source>
</evidence>
<dbReference type="Gene3D" id="3.30.1780.10">
    <property type="entry name" value="ornithine cyclodeaminase, domain 1"/>
    <property type="match status" value="1"/>
</dbReference>
<accession>A0ABT1F0M0</accession>
<name>A0ABT1F0M0_9PROT</name>
<comment type="caution">
    <text evidence="1">The sequence shown here is derived from an EMBL/GenBank/DDBJ whole genome shotgun (WGS) entry which is preliminary data.</text>
</comment>
<dbReference type="InterPro" id="IPR023401">
    <property type="entry name" value="ODC_N"/>
</dbReference>
<dbReference type="InterPro" id="IPR036291">
    <property type="entry name" value="NAD(P)-bd_dom_sf"/>
</dbReference>
<dbReference type="PANTHER" id="PTHR13812">
    <property type="entry name" value="KETIMINE REDUCTASE MU-CRYSTALLIN"/>
    <property type="match status" value="1"/>
</dbReference>
<dbReference type="Proteomes" id="UP001523528">
    <property type="component" value="Unassembled WGS sequence"/>
</dbReference>
<dbReference type="InterPro" id="IPR003462">
    <property type="entry name" value="ODC_Mu_crystall"/>
</dbReference>
<reference evidence="1 2" key="1">
    <citation type="submission" date="2022-06" db="EMBL/GenBank/DDBJ databases">
        <title>Acetobacer genomes from food samples.</title>
        <authorList>
            <person name="Sombolestani A."/>
        </authorList>
    </citation>
    <scope>NUCLEOTIDE SEQUENCE [LARGE SCALE GENOMIC DNA]</scope>
    <source>
        <strain evidence="1 2">R-83285</strain>
    </source>
</reference>
<dbReference type="Gene3D" id="3.40.50.720">
    <property type="entry name" value="NAD(P)-binding Rossmann-like Domain"/>
    <property type="match status" value="1"/>
</dbReference>